<feature type="binding site" evidence="4">
    <location>
        <position position="462"/>
    </location>
    <ligand>
        <name>substrate</name>
    </ligand>
</feature>
<dbReference type="AlphaFoldDB" id="A0A2L2XFK5"/>
<evidence type="ECO:0000259" key="6">
    <source>
        <dbReference type="Pfam" id="PF00534"/>
    </source>
</evidence>
<comment type="caution">
    <text evidence="10">The sequence shown here is derived from an EMBL/GenBank/DDBJ whole genome shotgun (WGS) entry which is preliminary data.</text>
</comment>
<dbReference type="PANTHER" id="PTHR41695">
    <property type="entry name" value="1,4-ALPHA-GLUCAN BRANCHING ENZYME RV3031-RELATED"/>
    <property type="match status" value="1"/>
</dbReference>
<dbReference type="PANTHER" id="PTHR41695:SF1">
    <property type="entry name" value="1,4-ALPHA-GLUCAN BRANCHING ENZYME TK1436"/>
    <property type="match status" value="1"/>
</dbReference>
<feature type="domain" description="Glycosyltransferase subfamily 4-like N-terminal" evidence="9">
    <location>
        <begin position="551"/>
        <end position="725"/>
    </location>
</feature>
<dbReference type="InterPro" id="IPR028995">
    <property type="entry name" value="Glyco_hydro_57/38_cen_sf"/>
</dbReference>
<sequence length="927" mass="104564">MPRGYLSLVLHAHLPYVRDPENEDALEERWLFEAITTCYIPLLNSMLTMSGEGVEFRLTISLSPPLLSMLTDNLLQQRYLAYIDKMIGLGKKECHRNSGDPIFLPLAELYLRRAEGVRDFFLQYQGDLTLPFKKLMLEGRVELITTCATHGYLPLIKRPEARRAQIHNGVEIFNNIFGKTPPGFWLPECGYIQGVDELLKEYGVAYFFVDTHGILGAGPRPEYGIYAPLHCRSGVAAFGRDPESSRQVWERRIGYPGHPDYREFYRDIGYDLDMDYLKPSLPGGIRVDTGFKYYRITGDGADKKPYAPRLAETRAAEHAAHFLQARLRQFETASVFMEDRLPLVVSPYDAELFGHWWYEGPVWLENLCRQSASGEGMEMITPGDYLGLYPENQEAELPMSSWGEEGYSFVWLNPENDWIYRHQHRAEAKMTELADLYPGATGPAERALNQAGRELLLAQSSDWAFILKQKTTVQYAASRVKMHLANFNKLVEQIEALGIDEQQLIGLERRNNIFPSIDYRVFGYNRVCPEIFRDKLKRVLLLSWEYPPRTVGGLSRHVYDLSGALASLGLEVHVLTCPAAETPLYQFERGVHVHRVNPDELPASEFLEWLQQLNAGMVGIAEEIGLGRGYFDLIHAHDWLVRDAAETMASGTDIPLVVTIHATEYGRNRGLFSDLQKSINSIENSLVNRADRVICCSSYMAREVSQLFGAGPDKIRVIANGVNMENLVIDRGQAIRCNPEGKGNIIFLGRLVPEKGLQILLEAFPLILREIPEACLLVAGRGPYEEELKQKARDLGIDHRVKFVGFVDDTGRNRILAGADLAVFPSIYEPFGIVALEAMAAGVPMIVSDTGGLGEIIEHGVEGYKVPPGRADLLASFACELLINEELARKFSLRAMKKVLTRYDWKHIAYETGRVYLEALAEHGALR</sequence>
<feature type="active site" description="Nucleophile" evidence="3">
    <location>
        <position position="188"/>
    </location>
</feature>
<evidence type="ECO:0000256" key="3">
    <source>
        <dbReference type="PIRSR" id="PIRSR640042-1"/>
    </source>
</evidence>
<dbReference type="InterPro" id="IPR037090">
    <property type="entry name" value="57_glycoside_trans_central"/>
</dbReference>
<protein>
    <submittedName>
        <fullName evidence="10">Glycogen branching enzyme</fullName>
    </submittedName>
</protein>
<dbReference type="CDD" id="cd03801">
    <property type="entry name" value="GT4_PimA-like"/>
    <property type="match status" value="1"/>
</dbReference>
<dbReference type="CDD" id="cd10792">
    <property type="entry name" value="GH57N_AmyC_like"/>
    <property type="match status" value="1"/>
</dbReference>
<evidence type="ECO:0000313" key="11">
    <source>
        <dbReference type="Proteomes" id="UP000239549"/>
    </source>
</evidence>
<dbReference type="InterPro" id="IPR011330">
    <property type="entry name" value="Glyco_hydro/deAcase_b/a-brl"/>
</dbReference>
<dbReference type="Pfam" id="PF03065">
    <property type="entry name" value="Glyco_hydro_57"/>
    <property type="match status" value="1"/>
</dbReference>
<name>A0A2L2XFK5_9FIRM</name>
<organism evidence="10 11">
    <name type="scientific">Desulfocucumis palustris</name>
    <dbReference type="NCBI Taxonomy" id="1898651"/>
    <lineage>
        <taxon>Bacteria</taxon>
        <taxon>Bacillati</taxon>
        <taxon>Bacillota</taxon>
        <taxon>Clostridia</taxon>
        <taxon>Eubacteriales</taxon>
        <taxon>Desulfocucumaceae</taxon>
        <taxon>Desulfocucumis</taxon>
    </lineage>
</organism>
<dbReference type="SUPFAM" id="SSF53756">
    <property type="entry name" value="UDP-Glycosyltransferase/glycogen phosphorylase"/>
    <property type="match status" value="1"/>
</dbReference>
<feature type="domain" description="Glycoside hydrolase family 57 N-terminal" evidence="7">
    <location>
        <begin position="8"/>
        <end position="387"/>
    </location>
</feature>
<dbReference type="EMBL" id="BFAV01000141">
    <property type="protein sequence ID" value="GBF34473.1"/>
    <property type="molecule type" value="Genomic_DNA"/>
</dbReference>
<dbReference type="InterPro" id="IPR001296">
    <property type="entry name" value="Glyco_trans_1"/>
</dbReference>
<keyword evidence="2 5" id="KW-0119">Carbohydrate metabolism</keyword>
<proteinExistence type="inferred from homology"/>
<dbReference type="GO" id="GO:0030979">
    <property type="term" value="P:alpha-glucan biosynthetic process"/>
    <property type="evidence" value="ECO:0007669"/>
    <property type="project" value="InterPro"/>
</dbReference>
<dbReference type="InterPro" id="IPR015293">
    <property type="entry name" value="BE_C"/>
</dbReference>
<dbReference type="GO" id="GO:0005576">
    <property type="term" value="C:extracellular region"/>
    <property type="evidence" value="ECO:0007669"/>
    <property type="project" value="TreeGrafter"/>
</dbReference>
<evidence type="ECO:0000313" key="10">
    <source>
        <dbReference type="EMBL" id="GBF34473.1"/>
    </source>
</evidence>
<dbReference type="Pfam" id="PF00534">
    <property type="entry name" value="Glycos_transf_1"/>
    <property type="match status" value="1"/>
</dbReference>
<feature type="domain" description="1,4-alpha-glucan branching enzyme C-terminal" evidence="8">
    <location>
        <begin position="422"/>
        <end position="522"/>
    </location>
</feature>
<dbReference type="Proteomes" id="UP000239549">
    <property type="component" value="Unassembled WGS sequence"/>
</dbReference>
<dbReference type="InterPro" id="IPR004300">
    <property type="entry name" value="Glyco_hydro_57_N"/>
</dbReference>
<evidence type="ECO:0000256" key="5">
    <source>
        <dbReference type="RuleBase" id="RU361196"/>
    </source>
</evidence>
<dbReference type="Gene3D" id="1.20.1430.10">
    <property type="entry name" value="Families 57/38 glycoside transferase, middle domain"/>
    <property type="match status" value="1"/>
</dbReference>
<feature type="binding site" evidence="4">
    <location>
        <position position="257"/>
    </location>
    <ligand>
        <name>substrate</name>
    </ligand>
</feature>
<feature type="binding site" evidence="4">
    <location>
        <position position="402"/>
    </location>
    <ligand>
        <name>substrate</name>
    </ligand>
</feature>
<evidence type="ECO:0000259" key="7">
    <source>
        <dbReference type="Pfam" id="PF03065"/>
    </source>
</evidence>
<dbReference type="GO" id="GO:0003844">
    <property type="term" value="F:1,4-alpha-glucan branching enzyme activity"/>
    <property type="evidence" value="ECO:0007669"/>
    <property type="project" value="InterPro"/>
</dbReference>
<dbReference type="InterPro" id="IPR027291">
    <property type="entry name" value="Glyco_hydro_38_N_sf"/>
</dbReference>
<evidence type="ECO:0000259" key="8">
    <source>
        <dbReference type="Pfam" id="PF09210"/>
    </source>
</evidence>
<feature type="domain" description="Glycosyl transferase family 1" evidence="6">
    <location>
        <begin position="739"/>
        <end position="895"/>
    </location>
</feature>
<keyword evidence="11" id="KW-1185">Reference proteome</keyword>
<dbReference type="Pfam" id="PF09210">
    <property type="entry name" value="BE_C"/>
    <property type="match status" value="1"/>
</dbReference>
<dbReference type="InterPro" id="IPR040042">
    <property type="entry name" value="Branching_enz_MT3115-like"/>
</dbReference>
<evidence type="ECO:0000256" key="1">
    <source>
        <dbReference type="ARBA" id="ARBA00006821"/>
    </source>
</evidence>
<dbReference type="RefSeq" id="WP_104372725.1">
    <property type="nucleotide sequence ID" value="NZ_BFAV01000141.1"/>
</dbReference>
<dbReference type="Gene3D" id="3.20.110.10">
    <property type="entry name" value="Glycoside hydrolase 38, N terminal domain"/>
    <property type="match status" value="1"/>
</dbReference>
<reference evidence="11" key="1">
    <citation type="submission" date="2018-02" db="EMBL/GenBank/DDBJ databases">
        <title>Genome sequence of Desulfocucumis palustris strain NAW-5.</title>
        <authorList>
            <person name="Watanabe M."/>
            <person name="Kojima H."/>
            <person name="Fukui M."/>
        </authorList>
    </citation>
    <scope>NUCLEOTIDE SEQUENCE [LARGE SCALE GENOMIC DNA]</scope>
    <source>
        <strain evidence="11">NAW-5</strain>
    </source>
</reference>
<comment type="similarity">
    <text evidence="1 5">Belongs to the glycosyl hydrolase 57 family.</text>
</comment>
<dbReference type="Pfam" id="PF13439">
    <property type="entry name" value="Glyco_transf_4"/>
    <property type="match status" value="1"/>
</dbReference>
<accession>A0A2L2XFK5</accession>
<dbReference type="OrthoDB" id="9803279at2"/>
<feature type="binding site" evidence="4">
    <location>
        <position position="240"/>
    </location>
    <ligand>
        <name>substrate</name>
    </ligand>
</feature>
<evidence type="ECO:0000259" key="9">
    <source>
        <dbReference type="Pfam" id="PF13439"/>
    </source>
</evidence>
<dbReference type="SUPFAM" id="SSF88688">
    <property type="entry name" value="Families 57/38 glycoside transferase middle domain"/>
    <property type="match status" value="1"/>
</dbReference>
<evidence type="ECO:0000256" key="2">
    <source>
        <dbReference type="ARBA" id="ARBA00023277"/>
    </source>
</evidence>
<dbReference type="Gene3D" id="3.40.50.2000">
    <property type="entry name" value="Glycogen Phosphorylase B"/>
    <property type="match status" value="2"/>
</dbReference>
<evidence type="ECO:0000256" key="4">
    <source>
        <dbReference type="PIRSR" id="PIRSR640042-2"/>
    </source>
</evidence>
<dbReference type="SUPFAM" id="SSF88713">
    <property type="entry name" value="Glycoside hydrolase/deacetylase"/>
    <property type="match status" value="1"/>
</dbReference>
<dbReference type="InterPro" id="IPR028098">
    <property type="entry name" value="Glyco_trans_4-like_N"/>
</dbReference>
<feature type="active site" description="Proton donor" evidence="3">
    <location>
        <position position="349"/>
    </location>
</feature>
<gene>
    <name evidence="10" type="ORF">DCCM_3591</name>
</gene>